<dbReference type="Gene3D" id="3.90.700.10">
    <property type="entry name" value="Succinate dehydrogenase/fumarate reductase flavoprotein, catalytic domain"/>
    <property type="match status" value="1"/>
</dbReference>
<keyword evidence="2" id="KW-0285">Flavoprotein</keyword>
<dbReference type="Pfam" id="PF00890">
    <property type="entry name" value="FAD_binding_2"/>
    <property type="match status" value="1"/>
</dbReference>
<evidence type="ECO:0000256" key="3">
    <source>
        <dbReference type="ARBA" id="ARBA00022827"/>
    </source>
</evidence>
<comment type="caution">
    <text evidence="6">The sequence shown here is derived from an EMBL/GenBank/DDBJ whole genome shotgun (WGS) entry which is preliminary data.</text>
</comment>
<dbReference type="InterPro" id="IPR050315">
    <property type="entry name" value="FAD-oxidoreductase_2"/>
</dbReference>
<feature type="domain" description="FAD-dependent oxidoreductase 2 FAD-binding" evidence="5">
    <location>
        <begin position="21"/>
        <end position="223"/>
    </location>
</feature>
<dbReference type="GO" id="GO:0033765">
    <property type="term" value="F:steroid dehydrogenase activity, acting on the CH-CH group of donors"/>
    <property type="evidence" value="ECO:0007669"/>
    <property type="project" value="UniProtKB-ARBA"/>
</dbReference>
<protein>
    <recommendedName>
        <fullName evidence="5">FAD-dependent oxidoreductase 2 FAD-binding domain-containing protein</fullName>
    </recommendedName>
</protein>
<evidence type="ECO:0000259" key="5">
    <source>
        <dbReference type="Pfam" id="PF00890"/>
    </source>
</evidence>
<dbReference type="AlphaFoldDB" id="A0A7I9YMP9"/>
<comment type="cofactor">
    <cofactor evidence="1">
        <name>FAD</name>
        <dbReference type="ChEBI" id="CHEBI:57692"/>
    </cofactor>
</comment>
<keyword evidence="7" id="KW-1185">Reference proteome</keyword>
<keyword evidence="3" id="KW-0274">FAD</keyword>
<dbReference type="Proteomes" id="UP000465360">
    <property type="component" value="Unassembled WGS sequence"/>
</dbReference>
<organism evidence="6 7">
    <name type="scientific">Mycobacterium bourgelatii</name>
    <dbReference type="NCBI Taxonomy" id="1273442"/>
    <lineage>
        <taxon>Bacteria</taxon>
        <taxon>Bacillati</taxon>
        <taxon>Actinomycetota</taxon>
        <taxon>Actinomycetes</taxon>
        <taxon>Mycobacteriales</taxon>
        <taxon>Mycobacteriaceae</taxon>
        <taxon>Mycobacterium</taxon>
    </lineage>
</organism>
<dbReference type="InterPro" id="IPR036188">
    <property type="entry name" value="FAD/NAD-bd_sf"/>
</dbReference>
<keyword evidence="4" id="KW-0560">Oxidoreductase</keyword>
<proteinExistence type="predicted"/>
<dbReference type="InterPro" id="IPR027477">
    <property type="entry name" value="Succ_DH/fumarate_Rdtase_cat_sf"/>
</dbReference>
<evidence type="ECO:0000256" key="1">
    <source>
        <dbReference type="ARBA" id="ARBA00001974"/>
    </source>
</evidence>
<evidence type="ECO:0000256" key="2">
    <source>
        <dbReference type="ARBA" id="ARBA00022630"/>
    </source>
</evidence>
<sequence>MLPPGEPTACVLVIEKSLPWSFFVDRDGRRFVNEASNYNNIGKAMYAAHAQTGKAIPAWMIFDAKYRKKFPVGPIEPGMLQPDSRVAQRLRPGRGWLHKADTLASLATDIDVPVANLEQTVQRFNEFASRGTDPDFHRGETLNDVHYTDPRVKPNPSLGPVDTAPFYAVQVVPGDLGTKSGLRTDTSGRVLDAVGHPIADLYAAGNTTVSVMGPSYPGAGGTLAPAMTFAFLAIEAMAADVVPAPSTQEV</sequence>
<gene>
    <name evidence="6" type="ORF">MBOU_19710</name>
</gene>
<evidence type="ECO:0000313" key="7">
    <source>
        <dbReference type="Proteomes" id="UP000465360"/>
    </source>
</evidence>
<dbReference type="InterPro" id="IPR003953">
    <property type="entry name" value="FAD-dep_OxRdtase_2_FAD-bd"/>
</dbReference>
<dbReference type="SUPFAM" id="SSF56425">
    <property type="entry name" value="Succinate dehydrogenase/fumarate reductase flavoprotein, catalytic domain"/>
    <property type="match status" value="1"/>
</dbReference>
<evidence type="ECO:0000256" key="4">
    <source>
        <dbReference type="ARBA" id="ARBA00023002"/>
    </source>
</evidence>
<accession>A0A7I9YMP9</accession>
<dbReference type="PANTHER" id="PTHR43400">
    <property type="entry name" value="FUMARATE REDUCTASE"/>
    <property type="match status" value="1"/>
</dbReference>
<reference evidence="6 7" key="1">
    <citation type="journal article" date="2019" name="Emerg. Microbes Infect.">
        <title>Comprehensive subspecies identification of 175 nontuberculous mycobacteria species based on 7547 genomic profiles.</title>
        <authorList>
            <person name="Matsumoto Y."/>
            <person name="Kinjo T."/>
            <person name="Motooka D."/>
            <person name="Nabeya D."/>
            <person name="Jung N."/>
            <person name="Uechi K."/>
            <person name="Horii T."/>
            <person name="Iida T."/>
            <person name="Fujita J."/>
            <person name="Nakamura S."/>
        </authorList>
    </citation>
    <scope>NUCLEOTIDE SEQUENCE [LARGE SCALE GENOMIC DNA]</scope>
    <source>
        <strain evidence="6 7">JCM 30725</strain>
    </source>
</reference>
<evidence type="ECO:0000313" key="6">
    <source>
        <dbReference type="EMBL" id="GFG89929.1"/>
    </source>
</evidence>
<dbReference type="Gene3D" id="3.50.50.60">
    <property type="entry name" value="FAD/NAD(P)-binding domain"/>
    <property type="match status" value="1"/>
</dbReference>
<dbReference type="PANTHER" id="PTHR43400:SF10">
    <property type="entry name" value="3-OXOSTEROID 1-DEHYDROGENASE"/>
    <property type="match status" value="1"/>
</dbReference>
<dbReference type="SUPFAM" id="SSF51905">
    <property type="entry name" value="FAD/NAD(P)-binding domain"/>
    <property type="match status" value="1"/>
</dbReference>
<dbReference type="EMBL" id="BLKZ01000001">
    <property type="protein sequence ID" value="GFG89929.1"/>
    <property type="molecule type" value="Genomic_DNA"/>
</dbReference>
<dbReference type="GO" id="GO:0008202">
    <property type="term" value="P:steroid metabolic process"/>
    <property type="evidence" value="ECO:0007669"/>
    <property type="project" value="UniProtKB-ARBA"/>
</dbReference>
<name>A0A7I9YMP9_MYCBU</name>